<dbReference type="GO" id="GO:0005886">
    <property type="term" value="C:plasma membrane"/>
    <property type="evidence" value="ECO:0007669"/>
    <property type="project" value="UniProtKB-SubCell"/>
</dbReference>
<keyword evidence="4" id="KW-0997">Cell inner membrane</keyword>
<dbReference type="InterPro" id="IPR042094">
    <property type="entry name" value="T2SS_GspF_sf"/>
</dbReference>
<evidence type="ECO:0000256" key="6">
    <source>
        <dbReference type="ARBA" id="ARBA00022989"/>
    </source>
</evidence>
<comment type="similarity">
    <text evidence="2">Belongs to the GSP F family.</text>
</comment>
<organism evidence="10 11">
    <name type="scientific">Candidatus Woesebacteria bacterium RIFCSPLOWO2_01_FULL_39_10b</name>
    <dbReference type="NCBI Taxonomy" id="1802517"/>
    <lineage>
        <taxon>Bacteria</taxon>
        <taxon>Candidatus Woeseibacteriota</taxon>
    </lineage>
</organism>
<feature type="transmembrane region" description="Helical" evidence="8">
    <location>
        <begin position="209"/>
        <end position="238"/>
    </location>
</feature>
<dbReference type="FunFam" id="1.20.81.30:FF:000001">
    <property type="entry name" value="Type II secretion system protein F"/>
    <property type="match status" value="2"/>
</dbReference>
<keyword evidence="7 8" id="KW-0472">Membrane</keyword>
<dbReference type="EMBL" id="MGHD01000004">
    <property type="protein sequence ID" value="OGM60452.1"/>
    <property type="molecule type" value="Genomic_DNA"/>
</dbReference>
<name>A0A1F8B8T4_9BACT</name>
<dbReference type="Pfam" id="PF00482">
    <property type="entry name" value="T2SSF"/>
    <property type="match status" value="2"/>
</dbReference>
<dbReference type="STRING" id="1802517.A2892_00260"/>
<feature type="domain" description="Type II secretion system protein GspF" evidence="9">
    <location>
        <begin position="68"/>
        <end position="190"/>
    </location>
</feature>
<dbReference type="PANTHER" id="PTHR30012">
    <property type="entry name" value="GENERAL SECRETION PATHWAY PROTEIN"/>
    <property type="match status" value="1"/>
</dbReference>
<evidence type="ECO:0000256" key="8">
    <source>
        <dbReference type="SAM" id="Phobius"/>
    </source>
</evidence>
<dbReference type="GO" id="GO:0015628">
    <property type="term" value="P:protein secretion by the type II secretion system"/>
    <property type="evidence" value="ECO:0007669"/>
    <property type="project" value="TreeGrafter"/>
</dbReference>
<evidence type="ECO:0000256" key="5">
    <source>
        <dbReference type="ARBA" id="ARBA00022692"/>
    </source>
</evidence>
<evidence type="ECO:0000313" key="11">
    <source>
        <dbReference type="Proteomes" id="UP000176404"/>
    </source>
</evidence>
<protein>
    <recommendedName>
        <fullName evidence="9">Type II secretion system protein GspF domain-containing protein</fullName>
    </recommendedName>
</protein>
<dbReference type="InterPro" id="IPR003004">
    <property type="entry name" value="GspF/PilC"/>
</dbReference>
<dbReference type="PANTHER" id="PTHR30012:SF0">
    <property type="entry name" value="TYPE II SECRETION SYSTEM PROTEIN F-RELATED"/>
    <property type="match status" value="1"/>
</dbReference>
<keyword evidence="5 8" id="KW-0812">Transmembrane</keyword>
<evidence type="ECO:0000313" key="10">
    <source>
        <dbReference type="EMBL" id="OGM60452.1"/>
    </source>
</evidence>
<reference evidence="10 11" key="1">
    <citation type="journal article" date="2016" name="Nat. Commun.">
        <title>Thousands of microbial genomes shed light on interconnected biogeochemical processes in an aquifer system.</title>
        <authorList>
            <person name="Anantharaman K."/>
            <person name="Brown C.T."/>
            <person name="Hug L.A."/>
            <person name="Sharon I."/>
            <person name="Castelle C.J."/>
            <person name="Probst A.J."/>
            <person name="Thomas B.C."/>
            <person name="Singh A."/>
            <person name="Wilkins M.J."/>
            <person name="Karaoz U."/>
            <person name="Brodie E.L."/>
            <person name="Williams K.H."/>
            <person name="Hubbard S.S."/>
            <person name="Banfield J.F."/>
        </authorList>
    </citation>
    <scope>NUCLEOTIDE SEQUENCE [LARGE SCALE GENOMIC DNA]</scope>
</reference>
<evidence type="ECO:0000256" key="3">
    <source>
        <dbReference type="ARBA" id="ARBA00022475"/>
    </source>
</evidence>
<keyword evidence="3" id="KW-1003">Cell membrane</keyword>
<evidence type="ECO:0000256" key="7">
    <source>
        <dbReference type="ARBA" id="ARBA00023136"/>
    </source>
</evidence>
<evidence type="ECO:0000256" key="1">
    <source>
        <dbReference type="ARBA" id="ARBA00004429"/>
    </source>
</evidence>
<proteinExistence type="inferred from homology"/>
<dbReference type="InterPro" id="IPR018076">
    <property type="entry name" value="T2SS_GspF_dom"/>
</dbReference>
<sequence length="401" mass="44323">MKLYKYKAKDEKGNFVIGEVEAKSQEHAARLVRQRGNIVISISEKRELSFIFLKNLTQRVSGGEVARFTRQISTMVTAGLPLTETLSILHTQARGSMQKIISAILSRVGEGESLSSAMSMHPKVFSKTYVALIKSGEAGGVMDEVLEKLAENIEKQQEYSGKVKSAMVYPLIILLGMVGVVIIMFIFVVPRLTTLYSQFEAELPLSTKIVIGISEFLVNFWPIVIIGFTILVWGFNVYRSNLSGRKKIDSLVFQIPFVGELQKQIILADFTRTLSLMTESGVSVLESLSISSEVINNSLISDALSDMTKMVEKGFPLAFAFSRHPEAFPITLAQMVAVGEETGKMDEVLAKASHIFEIESDQKVKVLTSAMEPLILILLGVGVAFLIISIIMPIYKLTTEI</sequence>
<dbReference type="AlphaFoldDB" id="A0A1F8B8T4"/>
<dbReference type="Proteomes" id="UP000176404">
    <property type="component" value="Unassembled WGS sequence"/>
</dbReference>
<comment type="subcellular location">
    <subcellularLocation>
        <location evidence="1">Cell inner membrane</location>
        <topology evidence="1">Multi-pass membrane protein</topology>
    </subcellularLocation>
</comment>
<evidence type="ECO:0000259" key="9">
    <source>
        <dbReference type="Pfam" id="PF00482"/>
    </source>
</evidence>
<dbReference type="PRINTS" id="PR00812">
    <property type="entry name" value="BCTERIALGSPF"/>
</dbReference>
<gene>
    <name evidence="10" type="ORF">A2892_00260</name>
</gene>
<feature type="transmembrane region" description="Helical" evidence="8">
    <location>
        <begin position="374"/>
        <end position="395"/>
    </location>
</feature>
<feature type="domain" description="Type II secretion system protein GspF" evidence="9">
    <location>
        <begin position="270"/>
        <end position="393"/>
    </location>
</feature>
<accession>A0A1F8B8T4</accession>
<feature type="transmembrane region" description="Helical" evidence="8">
    <location>
        <begin position="166"/>
        <end position="189"/>
    </location>
</feature>
<comment type="caution">
    <text evidence="10">The sequence shown here is derived from an EMBL/GenBank/DDBJ whole genome shotgun (WGS) entry which is preliminary data.</text>
</comment>
<evidence type="ECO:0000256" key="2">
    <source>
        <dbReference type="ARBA" id="ARBA00005745"/>
    </source>
</evidence>
<evidence type="ECO:0000256" key="4">
    <source>
        <dbReference type="ARBA" id="ARBA00022519"/>
    </source>
</evidence>
<dbReference type="Gene3D" id="1.20.81.30">
    <property type="entry name" value="Type II secretion system (T2SS), domain F"/>
    <property type="match status" value="2"/>
</dbReference>
<keyword evidence="6 8" id="KW-1133">Transmembrane helix</keyword>